<dbReference type="KEGG" id="ptm:GSPATT00025632001"/>
<name>A0EC79_PARTE</name>
<dbReference type="InParanoid" id="A0EC79"/>
<dbReference type="HOGENOM" id="CLU_1211816_0_0_1"/>
<reference evidence="1 2" key="1">
    <citation type="journal article" date="2006" name="Nature">
        <title>Global trends of whole-genome duplications revealed by the ciliate Paramecium tetraurelia.</title>
        <authorList>
            <consortium name="Genoscope"/>
            <person name="Aury J.-M."/>
            <person name="Jaillon O."/>
            <person name="Duret L."/>
            <person name="Noel B."/>
            <person name="Jubin C."/>
            <person name="Porcel B.M."/>
            <person name="Segurens B."/>
            <person name="Daubin V."/>
            <person name="Anthouard V."/>
            <person name="Aiach N."/>
            <person name="Arnaiz O."/>
            <person name="Billaut A."/>
            <person name="Beisson J."/>
            <person name="Blanc I."/>
            <person name="Bouhouche K."/>
            <person name="Camara F."/>
            <person name="Duharcourt S."/>
            <person name="Guigo R."/>
            <person name="Gogendeau D."/>
            <person name="Katinka M."/>
            <person name="Keller A.-M."/>
            <person name="Kissmehl R."/>
            <person name="Klotz C."/>
            <person name="Koll F."/>
            <person name="Le Moue A."/>
            <person name="Lepere C."/>
            <person name="Malinsky S."/>
            <person name="Nowacki M."/>
            <person name="Nowak J.K."/>
            <person name="Plattner H."/>
            <person name="Poulain J."/>
            <person name="Ruiz F."/>
            <person name="Serrano V."/>
            <person name="Zagulski M."/>
            <person name="Dessen P."/>
            <person name="Betermier M."/>
            <person name="Weissenbach J."/>
            <person name="Scarpelli C."/>
            <person name="Schachter V."/>
            <person name="Sperling L."/>
            <person name="Meyer E."/>
            <person name="Cohen J."/>
            <person name="Wincker P."/>
        </authorList>
    </citation>
    <scope>NUCLEOTIDE SEQUENCE [LARGE SCALE GENOMIC DNA]</scope>
    <source>
        <strain evidence="1 2">Stock d4-2</strain>
    </source>
</reference>
<dbReference type="OMA" id="ENTYSHQ"/>
<gene>
    <name evidence="1" type="ORF">GSPATT00025632001</name>
</gene>
<dbReference type="AlphaFoldDB" id="A0EC79"/>
<accession>A0EC79</accession>
<organism evidence="1 2">
    <name type="scientific">Paramecium tetraurelia</name>
    <dbReference type="NCBI Taxonomy" id="5888"/>
    <lineage>
        <taxon>Eukaryota</taxon>
        <taxon>Sar</taxon>
        <taxon>Alveolata</taxon>
        <taxon>Ciliophora</taxon>
        <taxon>Intramacronucleata</taxon>
        <taxon>Oligohymenophorea</taxon>
        <taxon>Peniculida</taxon>
        <taxon>Parameciidae</taxon>
        <taxon>Paramecium</taxon>
    </lineage>
</organism>
<keyword evidence="2" id="KW-1185">Reference proteome</keyword>
<evidence type="ECO:0000313" key="1">
    <source>
        <dbReference type="EMBL" id="CAK92896.1"/>
    </source>
</evidence>
<dbReference type="EMBL" id="CT868670">
    <property type="protein sequence ID" value="CAK92896.1"/>
    <property type="molecule type" value="Genomic_DNA"/>
</dbReference>
<evidence type="ECO:0000313" key="2">
    <source>
        <dbReference type="Proteomes" id="UP000000600"/>
    </source>
</evidence>
<sequence>MSIDRQINLMLVNENTKIIKTQKLIPNKFYIIINLNIYIQFYQQHMLYQREPEEILEPSKPKVENRLLKYGKRYEERRMKLKESIYKEMMQDRPFIQNINSQKRINQSVVDRLYESPHCGNNCGQIEKLVKKSSVRYPLQEIVRPISSQNVYLNIPSQQSPLKQSQSLFSQQGKFLENTYSHSQKVKPIRQSSALTFNNNSIHKQNSQNSIIQISMDLFQRKKRSQNIC</sequence>
<dbReference type="RefSeq" id="XP_001460293.1">
    <property type="nucleotide sequence ID" value="XM_001460256.1"/>
</dbReference>
<dbReference type="GeneID" id="5046078"/>
<protein>
    <submittedName>
        <fullName evidence="1">Uncharacterized protein</fullName>
    </submittedName>
</protein>
<proteinExistence type="predicted"/>
<dbReference type="Proteomes" id="UP000000600">
    <property type="component" value="Unassembled WGS sequence"/>
</dbReference>